<dbReference type="PANTHER" id="PTHR43657:SF1">
    <property type="entry name" value="ALTERED INHERITANCE OF MITOCHONDRIA PROTEIN 24, MITOCHONDRIAL"/>
    <property type="match status" value="1"/>
</dbReference>
<dbReference type="OrthoDB" id="9779518at2"/>
<dbReference type="InterPro" id="IPR002838">
    <property type="entry name" value="AIM24"/>
</dbReference>
<dbReference type="RefSeq" id="WP_008688488.1">
    <property type="nucleotide sequence ID" value="NZ_ANOH01000449.1"/>
</dbReference>
<comment type="caution">
    <text evidence="2">The sequence shown here is derived from an EMBL/GenBank/DDBJ whole genome shotgun (WGS) entry which is preliminary data.</text>
</comment>
<dbReference type="Pfam" id="PF01987">
    <property type="entry name" value="AIM24"/>
    <property type="match status" value="1"/>
</dbReference>
<reference evidence="2 3" key="1">
    <citation type="journal article" date="2013" name="Mar. Genomics">
        <title>Expression of sulfatases in Rhodopirellula baltica and the diversity of sulfatases in the genus Rhodopirellula.</title>
        <authorList>
            <person name="Wegner C.E."/>
            <person name="Richter-Heitmann T."/>
            <person name="Klindworth A."/>
            <person name="Klockow C."/>
            <person name="Richter M."/>
            <person name="Achstetter T."/>
            <person name="Glockner F.O."/>
            <person name="Harder J."/>
        </authorList>
    </citation>
    <scope>NUCLEOTIDE SEQUENCE [LARGE SCALE GENOMIC DNA]</scope>
    <source>
        <strain evidence="2 3">SM41</strain>
    </source>
</reference>
<dbReference type="AlphaFoldDB" id="M5TSB0"/>
<name>M5TSB0_9BACT</name>
<organism evidence="2 3">
    <name type="scientific">Rhodopirellula sallentina SM41</name>
    <dbReference type="NCBI Taxonomy" id="1263870"/>
    <lineage>
        <taxon>Bacteria</taxon>
        <taxon>Pseudomonadati</taxon>
        <taxon>Planctomycetota</taxon>
        <taxon>Planctomycetia</taxon>
        <taxon>Pirellulales</taxon>
        <taxon>Pirellulaceae</taxon>
        <taxon>Rhodopirellula</taxon>
    </lineage>
</organism>
<dbReference type="InterPro" id="IPR016031">
    <property type="entry name" value="Trp_RNA-bd_attenuator-like_dom"/>
</dbReference>
<dbReference type="Gene3D" id="3.60.160.10">
    <property type="entry name" value="Mitochondrial biogenesis AIM24"/>
    <property type="match status" value="1"/>
</dbReference>
<sequence>MIEIACPNCQKRYRLADKFAGKKAKCKKCGAVLVIRPPVAPSDHAGASQPAKPNPKRTKPAPAGESNRSTMPAPQVPTVDPVTVDPAPVEATPIETAEAIPTAEAVPIVEAIPVSADPFDDIPVAEPVTPSVQAFADPGFDAGFDAPATAMPISPAKTPSPGTAAASGVGETLRGTTGHMKYEISQRPDFSIVKINLPQGGKVYAEPSAMVSMTPTMHLEAGLKGGLGKTFGRLLGGESLIINTFTAQDGPGEVMFAGGAAGDVAYHRLNGNTLYLQRGAYMFNSEGVDVSGKWQGAKGFFSGEGLVLLKASGTGDIFFNSYGAIIPIDVNEGFMVDTGYIVAFEETLQYRVTVLPGLRAAGKIKSFFFGGEGLVCQFSGTGRVWIQTRQVKSFLSWVNAFRPTKSN</sequence>
<dbReference type="Proteomes" id="UP000011885">
    <property type="component" value="Unassembled WGS sequence"/>
</dbReference>
<accession>M5TSB0</accession>
<feature type="compositionally biased region" description="Low complexity" evidence="1">
    <location>
        <begin position="72"/>
        <end position="81"/>
    </location>
</feature>
<evidence type="ECO:0000313" key="2">
    <source>
        <dbReference type="EMBL" id="EMI52077.1"/>
    </source>
</evidence>
<dbReference type="InterPro" id="IPR036983">
    <property type="entry name" value="AIM24_sf"/>
</dbReference>
<dbReference type="Gene3D" id="2.30.30.380">
    <property type="entry name" value="Zn-finger domain of Sec23/24"/>
    <property type="match status" value="1"/>
</dbReference>
<evidence type="ECO:0000313" key="3">
    <source>
        <dbReference type="Proteomes" id="UP000011885"/>
    </source>
</evidence>
<evidence type="ECO:0000256" key="1">
    <source>
        <dbReference type="SAM" id="MobiDB-lite"/>
    </source>
</evidence>
<protein>
    <submittedName>
        <fullName evidence="2">Protein containing DUF124</fullName>
    </submittedName>
</protein>
<keyword evidence="3" id="KW-1185">Reference proteome</keyword>
<dbReference type="PATRIC" id="fig|1263870.3.peg.6857"/>
<dbReference type="PANTHER" id="PTHR43657">
    <property type="entry name" value="TRYPTOPHAN RNA-BINDING ATTENUATOR PROTEIN-LIKE PROTEIN"/>
    <property type="match status" value="1"/>
</dbReference>
<dbReference type="NCBIfam" id="TIGR00266">
    <property type="entry name" value="TIGR00266 family protein"/>
    <property type="match status" value="1"/>
</dbReference>
<dbReference type="EMBL" id="ANOH01000449">
    <property type="protein sequence ID" value="EMI52077.1"/>
    <property type="molecule type" value="Genomic_DNA"/>
</dbReference>
<dbReference type="SUPFAM" id="SSF51219">
    <property type="entry name" value="TRAP-like"/>
    <property type="match status" value="1"/>
</dbReference>
<proteinExistence type="predicted"/>
<feature type="region of interest" description="Disordered" evidence="1">
    <location>
        <begin position="39"/>
        <end position="81"/>
    </location>
</feature>
<gene>
    <name evidence="2" type="ORF">RSSM_06473</name>
</gene>